<evidence type="ECO:0000313" key="4">
    <source>
        <dbReference type="EMBL" id="KEZ53434.1"/>
    </source>
</evidence>
<proteinExistence type="predicted"/>
<dbReference type="PROSITE" id="PS51257">
    <property type="entry name" value="PROKAR_LIPOPROTEIN"/>
    <property type="match status" value="1"/>
</dbReference>
<feature type="region of interest" description="Disordered" evidence="1">
    <location>
        <begin position="19"/>
        <end position="49"/>
    </location>
</feature>
<dbReference type="AlphaFoldDB" id="A0A084H1H2"/>
<evidence type="ECO:0000313" key="5">
    <source>
        <dbReference type="Proteomes" id="UP000028549"/>
    </source>
</evidence>
<evidence type="ECO:0000256" key="2">
    <source>
        <dbReference type="SAM" id="SignalP"/>
    </source>
</evidence>
<keyword evidence="2" id="KW-0732">Signal</keyword>
<dbReference type="STRING" id="246786.GS18_0200090"/>
<organism evidence="4 5">
    <name type="scientific">Metabacillus indicus</name>
    <name type="common">Bacillus indicus</name>
    <dbReference type="NCBI Taxonomy" id="246786"/>
    <lineage>
        <taxon>Bacteria</taxon>
        <taxon>Bacillati</taxon>
        <taxon>Bacillota</taxon>
        <taxon>Bacilli</taxon>
        <taxon>Bacillales</taxon>
        <taxon>Bacillaceae</taxon>
        <taxon>Metabacillus</taxon>
    </lineage>
</organism>
<comment type="caution">
    <text evidence="4">The sequence shown here is derived from an EMBL/GenBank/DDBJ whole genome shotgun (WGS) entry which is preliminary data.</text>
</comment>
<accession>A0A084H1H2</accession>
<protein>
    <recommendedName>
        <fullName evidence="3">Intracellular proteinase inhibitor BsuPI domain-containing protein</fullName>
    </recommendedName>
</protein>
<feature type="domain" description="Intracellular proteinase inhibitor BsuPI" evidence="3">
    <location>
        <begin position="42"/>
        <end position="143"/>
    </location>
</feature>
<evidence type="ECO:0000259" key="3">
    <source>
        <dbReference type="Pfam" id="PF12690"/>
    </source>
</evidence>
<keyword evidence="5" id="KW-1185">Reference proteome</keyword>
<dbReference type="Pfam" id="PF12690">
    <property type="entry name" value="BsuPI"/>
    <property type="match status" value="1"/>
</dbReference>
<evidence type="ECO:0000256" key="1">
    <source>
        <dbReference type="SAM" id="MobiDB-lite"/>
    </source>
</evidence>
<dbReference type="RefSeq" id="WP_029282692.1">
    <property type="nucleotide sequence ID" value="NZ_CP176757.1"/>
</dbReference>
<dbReference type="InterPro" id="IPR020481">
    <property type="entry name" value="Intracell_prot_inh_BsuPI"/>
</dbReference>
<reference evidence="4 5" key="1">
    <citation type="journal article" date="2005" name="Int. J. Syst. Evol. Microbiol.">
        <title>Bacillus cibi sp. nov., isolated from jeotgal, a traditional Korean fermented seafood.</title>
        <authorList>
            <person name="Yoon J.H."/>
            <person name="Lee C.H."/>
            <person name="Oh T.K."/>
        </authorList>
    </citation>
    <scope>NUCLEOTIDE SEQUENCE [LARGE SCALE GENOMIC DNA]</scope>
    <source>
        <strain evidence="4 5">DSM 16189</strain>
    </source>
</reference>
<feature type="compositionally biased region" description="Acidic residues" evidence="1">
    <location>
        <begin position="22"/>
        <end position="40"/>
    </location>
</feature>
<feature type="chain" id="PRO_5039318158" description="Intracellular proteinase inhibitor BsuPI domain-containing protein" evidence="2">
    <location>
        <begin position="20"/>
        <end position="159"/>
    </location>
</feature>
<dbReference type="Gene3D" id="2.60.40.2360">
    <property type="entry name" value="Intracellular proteinase inhibitor BsuPI"/>
    <property type="match status" value="1"/>
</dbReference>
<dbReference type="Proteomes" id="UP000028549">
    <property type="component" value="Unassembled WGS sequence"/>
</dbReference>
<gene>
    <name evidence="4" type="ORF">GS18_0200090</name>
</gene>
<dbReference type="OrthoDB" id="1357684at2"/>
<sequence length="159" mass="17661">MKKLLFILGFLILAGCGQSAEQPEEKEQAEEVSGDMEEKDVELSVETKEESGVVQITMTVKNNSDEEKNFEFSSGQKYEIIITDPNGAEVYKYSKGKMFTQALQYLTIPPGESKTYQETWDMKSAGSLQAGDYTVTAQFAGKAEGEKPLQEVKTFTVSE</sequence>
<dbReference type="EMBL" id="JNVC02000001">
    <property type="protein sequence ID" value="KEZ53434.1"/>
    <property type="molecule type" value="Genomic_DNA"/>
</dbReference>
<name>A0A084H1H2_METID</name>
<feature type="signal peptide" evidence="2">
    <location>
        <begin position="1"/>
        <end position="19"/>
    </location>
</feature>
<dbReference type="InterPro" id="IPR038144">
    <property type="entry name" value="IPI"/>
</dbReference>